<organism evidence="2 3">
    <name type="scientific">Archangium minus</name>
    <dbReference type="NCBI Taxonomy" id="83450"/>
    <lineage>
        <taxon>Bacteria</taxon>
        <taxon>Pseudomonadati</taxon>
        <taxon>Myxococcota</taxon>
        <taxon>Myxococcia</taxon>
        <taxon>Myxococcales</taxon>
        <taxon>Cystobacterineae</taxon>
        <taxon>Archangiaceae</taxon>
        <taxon>Archangium</taxon>
    </lineage>
</organism>
<dbReference type="RefSeq" id="WP_395819721.1">
    <property type="nucleotide sequence ID" value="NZ_CP043494.1"/>
</dbReference>
<name>A0ABY9WU89_9BACT</name>
<evidence type="ECO:0000313" key="3">
    <source>
        <dbReference type="Proteomes" id="UP001611383"/>
    </source>
</evidence>
<evidence type="ECO:0000313" key="2">
    <source>
        <dbReference type="EMBL" id="WNG45277.1"/>
    </source>
</evidence>
<feature type="compositionally biased region" description="Polar residues" evidence="1">
    <location>
        <begin position="63"/>
        <end position="84"/>
    </location>
</feature>
<gene>
    <name evidence="2" type="ORF">F0U60_15035</name>
</gene>
<evidence type="ECO:0000256" key="1">
    <source>
        <dbReference type="SAM" id="MobiDB-lite"/>
    </source>
</evidence>
<proteinExistence type="predicted"/>
<dbReference type="EMBL" id="CP043494">
    <property type="protein sequence ID" value="WNG45277.1"/>
    <property type="molecule type" value="Genomic_DNA"/>
</dbReference>
<keyword evidence="3" id="KW-1185">Reference proteome</keyword>
<accession>A0ABY9WU89</accession>
<protein>
    <submittedName>
        <fullName evidence="2">Uncharacterized protein</fullName>
    </submittedName>
</protein>
<reference evidence="2 3" key="1">
    <citation type="submission" date="2019-08" db="EMBL/GenBank/DDBJ databases">
        <title>Archangium and Cystobacter genomes.</title>
        <authorList>
            <person name="Chen I.-C.K."/>
            <person name="Wielgoss S."/>
        </authorList>
    </citation>
    <scope>NUCLEOTIDE SEQUENCE [LARGE SCALE GENOMIC DNA]</scope>
    <source>
        <strain evidence="2 3">Cbm 6</strain>
    </source>
</reference>
<feature type="region of interest" description="Disordered" evidence="1">
    <location>
        <begin position="23"/>
        <end position="84"/>
    </location>
</feature>
<dbReference type="Proteomes" id="UP001611383">
    <property type="component" value="Chromosome"/>
</dbReference>
<sequence>MRGFGEQLASDLSPLLDFEAQPVMHQEAGFPQSFSGFTGAGAEPKQQEASPPPEAQPERNTRDNNSTSHDFTAWTNSVGSRPPA</sequence>